<organism evidence="2 3">
    <name type="scientific">Carpediemonas membranifera</name>
    <dbReference type="NCBI Taxonomy" id="201153"/>
    <lineage>
        <taxon>Eukaryota</taxon>
        <taxon>Metamonada</taxon>
        <taxon>Carpediemonas-like organisms</taxon>
        <taxon>Carpediemonas</taxon>
    </lineage>
</organism>
<reference evidence="2" key="1">
    <citation type="submission" date="2021-05" db="EMBL/GenBank/DDBJ databases">
        <title>A free-living protist that lacks canonical eukaryotic 1 DNA replication and segregation systems.</title>
        <authorList>
            <person name="Salas-Leiva D.E."/>
            <person name="Tromer E.C."/>
            <person name="Curtis B.A."/>
            <person name="Jerlstrom-Hultqvist J."/>
            <person name="Kolisko M."/>
            <person name="Yi Z."/>
            <person name="Salas-Leiva J.S."/>
            <person name="Gallot-Lavallee L."/>
            <person name="Kops G.J.P.L."/>
            <person name="Archibald J.M."/>
            <person name="Simpson A.G.B."/>
            <person name="Roger A.J."/>
        </authorList>
    </citation>
    <scope>NUCLEOTIDE SEQUENCE</scope>
    <source>
        <strain evidence="2">BICM</strain>
    </source>
</reference>
<gene>
    <name evidence="2" type="ORF">J8273_8844</name>
</gene>
<accession>A0A8J6AP62</accession>
<evidence type="ECO:0000313" key="2">
    <source>
        <dbReference type="EMBL" id="KAG9389551.1"/>
    </source>
</evidence>
<evidence type="ECO:0000256" key="1">
    <source>
        <dbReference type="SAM" id="MobiDB-lite"/>
    </source>
</evidence>
<sequence length="221" mass="24274">MANNTASTRRSKRIKKIDRLAGETVAGRRRFVYGTDGVVVGVVPKPNTPQIRQRKTKRVSSEEIQSSNSLGKSSGSPHMPRHSQCRDGMPADSQQLLFESISDSHGVSYTEIPHELELFKTFILVVQPSTEDADVVYEDSAVGGADNTEPRFINLTLNHGRATVETHSTHGPKRERAVFDLDHPTDSCQIQPYAEFTVTARGGEPCQLTVMEVADPNMVAG</sequence>
<protein>
    <submittedName>
        <fullName evidence="2">Uncharacterized protein</fullName>
    </submittedName>
</protein>
<feature type="compositionally biased region" description="Low complexity" evidence="1">
    <location>
        <begin position="66"/>
        <end position="76"/>
    </location>
</feature>
<dbReference type="AlphaFoldDB" id="A0A8J6AP62"/>
<feature type="region of interest" description="Disordered" evidence="1">
    <location>
        <begin position="44"/>
        <end position="89"/>
    </location>
</feature>
<dbReference type="EMBL" id="JAHDYR010000069">
    <property type="protein sequence ID" value="KAG9389551.1"/>
    <property type="molecule type" value="Genomic_DNA"/>
</dbReference>
<keyword evidence="3" id="KW-1185">Reference proteome</keyword>
<evidence type="ECO:0000313" key="3">
    <source>
        <dbReference type="Proteomes" id="UP000717585"/>
    </source>
</evidence>
<proteinExistence type="predicted"/>
<dbReference type="Proteomes" id="UP000717585">
    <property type="component" value="Unassembled WGS sequence"/>
</dbReference>
<comment type="caution">
    <text evidence="2">The sequence shown here is derived from an EMBL/GenBank/DDBJ whole genome shotgun (WGS) entry which is preliminary data.</text>
</comment>
<name>A0A8J6AP62_9EUKA</name>